<dbReference type="PANTHER" id="PTHR11937">
    <property type="entry name" value="ACTIN"/>
    <property type="match status" value="1"/>
</dbReference>
<protein>
    <submittedName>
        <fullName evidence="1">Actin-related protein Arp2</fullName>
    </submittedName>
</protein>
<sequence>MANGIVQNWADMELVWSHTWSQLGIEPGSSYVLLTDAALNPVANRKRVVETMLEQYGFQGVNLQ</sequence>
<dbReference type="AlphaFoldDB" id="A0A699ZCG1"/>
<name>A0A699ZCG1_HAELA</name>
<dbReference type="Pfam" id="PF00022">
    <property type="entry name" value="Actin"/>
    <property type="match status" value="1"/>
</dbReference>
<proteinExistence type="predicted"/>
<organism evidence="1 2">
    <name type="scientific">Haematococcus lacustris</name>
    <name type="common">Green alga</name>
    <name type="synonym">Haematococcus pluvialis</name>
    <dbReference type="NCBI Taxonomy" id="44745"/>
    <lineage>
        <taxon>Eukaryota</taxon>
        <taxon>Viridiplantae</taxon>
        <taxon>Chlorophyta</taxon>
        <taxon>core chlorophytes</taxon>
        <taxon>Chlorophyceae</taxon>
        <taxon>CS clade</taxon>
        <taxon>Chlamydomonadales</taxon>
        <taxon>Haematococcaceae</taxon>
        <taxon>Haematococcus</taxon>
    </lineage>
</organism>
<comment type="caution">
    <text evidence="1">The sequence shown here is derived from an EMBL/GenBank/DDBJ whole genome shotgun (WGS) entry which is preliminary data.</text>
</comment>
<keyword evidence="2" id="KW-1185">Reference proteome</keyword>
<accession>A0A699ZCG1</accession>
<dbReference type="Proteomes" id="UP000485058">
    <property type="component" value="Unassembled WGS sequence"/>
</dbReference>
<reference evidence="1 2" key="1">
    <citation type="submission" date="2020-02" db="EMBL/GenBank/DDBJ databases">
        <title>Draft genome sequence of Haematococcus lacustris strain NIES-144.</title>
        <authorList>
            <person name="Morimoto D."/>
            <person name="Nakagawa S."/>
            <person name="Yoshida T."/>
            <person name="Sawayama S."/>
        </authorList>
    </citation>
    <scope>NUCLEOTIDE SEQUENCE [LARGE SCALE GENOMIC DNA]</scope>
    <source>
        <strain evidence="1 2">NIES-144</strain>
    </source>
</reference>
<dbReference type="Gene3D" id="3.30.420.40">
    <property type="match status" value="1"/>
</dbReference>
<feature type="non-terminal residue" evidence="1">
    <location>
        <position position="1"/>
    </location>
</feature>
<evidence type="ECO:0000313" key="1">
    <source>
        <dbReference type="EMBL" id="GFH16594.1"/>
    </source>
</evidence>
<evidence type="ECO:0000313" key="2">
    <source>
        <dbReference type="Proteomes" id="UP000485058"/>
    </source>
</evidence>
<dbReference type="EMBL" id="BLLF01001020">
    <property type="protein sequence ID" value="GFH16594.1"/>
    <property type="molecule type" value="Genomic_DNA"/>
</dbReference>
<feature type="non-terminal residue" evidence="1">
    <location>
        <position position="64"/>
    </location>
</feature>
<gene>
    <name evidence="1" type="ORF">HaLaN_13038</name>
</gene>
<dbReference type="SUPFAM" id="SSF53067">
    <property type="entry name" value="Actin-like ATPase domain"/>
    <property type="match status" value="1"/>
</dbReference>
<dbReference type="InterPro" id="IPR043129">
    <property type="entry name" value="ATPase_NBD"/>
</dbReference>
<dbReference type="InterPro" id="IPR004000">
    <property type="entry name" value="Actin"/>
</dbReference>